<evidence type="ECO:0000313" key="2">
    <source>
        <dbReference type="EMBL" id="KAL3424154.1"/>
    </source>
</evidence>
<evidence type="ECO:0000313" key="3">
    <source>
        <dbReference type="Proteomes" id="UP001629113"/>
    </source>
</evidence>
<proteinExistence type="predicted"/>
<dbReference type="Proteomes" id="UP001629113">
    <property type="component" value="Unassembled WGS sequence"/>
</dbReference>
<evidence type="ECO:0000256" key="1">
    <source>
        <dbReference type="SAM" id="MobiDB-lite"/>
    </source>
</evidence>
<comment type="caution">
    <text evidence="2">The sequence shown here is derived from an EMBL/GenBank/DDBJ whole genome shotgun (WGS) entry which is preliminary data.</text>
</comment>
<protein>
    <recommendedName>
        <fullName evidence="4">DUF2461 domain-containing protein</fullName>
    </recommendedName>
</protein>
<dbReference type="InterPro" id="IPR012808">
    <property type="entry name" value="CHP02453"/>
</dbReference>
<dbReference type="EMBL" id="JBFCZG010000003">
    <property type="protein sequence ID" value="KAL3424154.1"/>
    <property type="molecule type" value="Genomic_DNA"/>
</dbReference>
<organism evidence="2 3">
    <name type="scientific">Phlyctema vagabunda</name>
    <dbReference type="NCBI Taxonomy" id="108571"/>
    <lineage>
        <taxon>Eukaryota</taxon>
        <taxon>Fungi</taxon>
        <taxon>Dikarya</taxon>
        <taxon>Ascomycota</taxon>
        <taxon>Pezizomycotina</taxon>
        <taxon>Leotiomycetes</taxon>
        <taxon>Helotiales</taxon>
        <taxon>Dermateaceae</taxon>
        <taxon>Phlyctema</taxon>
    </lineage>
</organism>
<feature type="region of interest" description="Disordered" evidence="1">
    <location>
        <begin position="64"/>
        <end position="148"/>
    </location>
</feature>
<dbReference type="PANTHER" id="PTHR36452">
    <property type="entry name" value="CHROMOSOME 12, WHOLE GENOME SHOTGUN SEQUENCE"/>
    <property type="match status" value="1"/>
</dbReference>
<dbReference type="Pfam" id="PF09365">
    <property type="entry name" value="DUF2461"/>
    <property type="match status" value="1"/>
</dbReference>
<feature type="compositionally biased region" description="Acidic residues" evidence="1">
    <location>
        <begin position="97"/>
        <end position="138"/>
    </location>
</feature>
<dbReference type="NCBIfam" id="TIGR02453">
    <property type="entry name" value="TIGR02453 family protein"/>
    <property type="match status" value="1"/>
</dbReference>
<gene>
    <name evidence="2" type="ORF">PVAG01_03435</name>
</gene>
<sequence>MVAIGERTNSFPLACLNNHNRYREKDHHYKPLNRFFKTFEVLISKTGSYNWKFFTIKSFNMAGTKRKASSDINNSNTARRQSKRATKTEVKYQESENGSDEVQSDGDFSGEVEEEEEEHDEDDDEKEAESGDPDSSEEELVKKGWTKTKGKSGRWEMTIKIPKEKEAGDTPYKNRRIHPNTLEFLSELKENNKREWLKFHEAVQRQAEKDFLTFIEKLSDLMYGIDAALPELPMKDIIYRIYRDMRFTNDPTPYKSYFSASWSRGGRKGPYAHYYLHIQPGGQSFAGGGYYSSDTTTLECIREDIDQEPHQLKSILTSDRLRNVFFPDIKKKDDKAVVAAFCAMNAENALKTKPKGYEKDHKDISLLKLRNFTLKKSIPDEQIVGEDAIHVVSDIFEAMQPFITHLNGVVLPDRD</sequence>
<reference evidence="2 3" key="1">
    <citation type="submission" date="2024-06" db="EMBL/GenBank/DDBJ databases">
        <title>Complete genome of Phlyctema vagabunda strain 19-DSS-EL-015.</title>
        <authorList>
            <person name="Fiorenzani C."/>
        </authorList>
    </citation>
    <scope>NUCLEOTIDE SEQUENCE [LARGE SCALE GENOMIC DNA]</scope>
    <source>
        <strain evidence="2 3">19-DSS-EL-015</strain>
    </source>
</reference>
<evidence type="ECO:0008006" key="4">
    <source>
        <dbReference type="Google" id="ProtNLM"/>
    </source>
</evidence>
<accession>A0ABR4PLH5</accession>
<feature type="compositionally biased region" description="Polar residues" evidence="1">
    <location>
        <begin position="70"/>
        <end position="79"/>
    </location>
</feature>
<dbReference type="PANTHER" id="PTHR36452:SF1">
    <property type="entry name" value="DUF2461 DOMAIN-CONTAINING PROTEIN"/>
    <property type="match status" value="1"/>
</dbReference>
<keyword evidence="3" id="KW-1185">Reference proteome</keyword>
<name>A0ABR4PLH5_9HELO</name>